<sequence length="136" mass="14764">MPRGRTRPMSLTDARARAESARRFLEVARETQTLHEDWTDVMASNAVLAGIAASDAICGCVLRVASSGEDHAQAVELLRTATPQGPAYAKELRRLLEIKTAAQYSPALTSADVATRSLVWAGRLVEAMEDVLARTR</sequence>
<reference evidence="1" key="1">
    <citation type="submission" date="2017-08" db="EMBL/GenBank/DDBJ databases">
        <title>Genomes of multiple Clavibacter strains from different subspecies.</title>
        <authorList>
            <person name="Yuan X.-K."/>
            <person name="Li X.-S."/>
            <person name="Nie J."/>
            <person name="De Boer S.H."/>
        </authorList>
    </citation>
    <scope>NUCLEOTIDE SEQUENCE [LARGE SCALE GENOMIC DNA]</scope>
    <source>
        <strain evidence="1">ATCC 33566</strain>
    </source>
</reference>
<dbReference type="AlphaFoldDB" id="A0A225CCH3"/>
<evidence type="ECO:0008006" key="3">
    <source>
        <dbReference type="Google" id="ProtNLM"/>
    </source>
</evidence>
<protein>
    <recommendedName>
        <fullName evidence="3">HEPN domain-containing protein</fullName>
    </recommendedName>
</protein>
<dbReference type="EMBL" id="MZMQ01000001">
    <property type="protein sequence ID" value="OQJ63460.1"/>
    <property type="molecule type" value="Genomic_DNA"/>
</dbReference>
<comment type="caution">
    <text evidence="1">The sequence shown here is derived from an EMBL/GenBank/DDBJ whole genome shotgun (WGS) entry which is preliminary data.</text>
</comment>
<gene>
    <name evidence="1" type="ORF">B5P24_10865</name>
</gene>
<dbReference type="Proteomes" id="UP000215316">
    <property type="component" value="Unassembled WGS sequence"/>
</dbReference>
<accession>A0A225CCH3</accession>
<organism evidence="1 2">
    <name type="scientific">Clavibacter tessellarius</name>
    <dbReference type="NCBI Taxonomy" id="31965"/>
    <lineage>
        <taxon>Bacteria</taxon>
        <taxon>Bacillati</taxon>
        <taxon>Actinomycetota</taxon>
        <taxon>Actinomycetes</taxon>
        <taxon>Micrococcales</taxon>
        <taxon>Microbacteriaceae</taxon>
        <taxon>Clavibacter</taxon>
    </lineage>
</organism>
<name>A0A225CCH3_9MICO</name>
<proteinExistence type="predicted"/>
<keyword evidence="2" id="KW-1185">Reference proteome</keyword>
<evidence type="ECO:0000313" key="2">
    <source>
        <dbReference type="Proteomes" id="UP000215316"/>
    </source>
</evidence>
<evidence type="ECO:0000313" key="1">
    <source>
        <dbReference type="EMBL" id="OQJ63460.1"/>
    </source>
</evidence>